<accession>A0A978W0P8</accession>
<dbReference type="GO" id="GO:0005975">
    <property type="term" value="P:carbohydrate metabolic process"/>
    <property type="evidence" value="ECO:0007669"/>
    <property type="project" value="InterPro"/>
</dbReference>
<evidence type="ECO:0000313" key="5">
    <source>
        <dbReference type="EMBL" id="KAH7545532.1"/>
    </source>
</evidence>
<dbReference type="AlphaFoldDB" id="A0A978W0P8"/>
<dbReference type="SUPFAM" id="SSF75005">
    <property type="entry name" value="Arabinanase/levansucrase/invertase"/>
    <property type="match status" value="1"/>
</dbReference>
<evidence type="ECO:0000259" key="4">
    <source>
        <dbReference type="Pfam" id="PF00251"/>
    </source>
</evidence>
<dbReference type="InterPro" id="IPR013148">
    <property type="entry name" value="Glyco_hydro_32_N"/>
</dbReference>
<reference evidence="5" key="1">
    <citation type="journal article" date="2021" name="Front. Plant Sci.">
        <title>Chromosome-Scale Genome Assembly for Chinese Sour Jujube and Insights Into Its Genome Evolution and Domestication Signature.</title>
        <authorList>
            <person name="Shen L.-Y."/>
            <person name="Luo H."/>
            <person name="Wang X.-L."/>
            <person name="Wang X.-M."/>
            <person name="Qiu X.-J."/>
            <person name="Liu H."/>
            <person name="Zhou S.-S."/>
            <person name="Jia K.-H."/>
            <person name="Nie S."/>
            <person name="Bao Y.-T."/>
            <person name="Zhang R.-G."/>
            <person name="Yun Q.-Z."/>
            <person name="Chai Y.-H."/>
            <person name="Lu J.-Y."/>
            <person name="Li Y."/>
            <person name="Zhao S.-W."/>
            <person name="Mao J.-F."/>
            <person name="Jia S.-G."/>
            <person name="Mao Y.-M."/>
        </authorList>
    </citation>
    <scope>NUCLEOTIDE SEQUENCE</scope>
    <source>
        <strain evidence="5">AT0</strain>
        <tissue evidence="5">Leaf</tissue>
    </source>
</reference>
<dbReference type="InterPro" id="IPR050551">
    <property type="entry name" value="Fructan_Metab_Enzymes"/>
</dbReference>
<feature type="domain" description="Glycosyl hydrolase family 32 N-terminal" evidence="4">
    <location>
        <begin position="2"/>
        <end position="127"/>
    </location>
</feature>
<evidence type="ECO:0000256" key="2">
    <source>
        <dbReference type="ARBA" id="ARBA00022801"/>
    </source>
</evidence>
<name>A0A978W0P8_ZIZJJ</name>
<keyword evidence="2" id="KW-0378">Hydrolase</keyword>
<evidence type="ECO:0000256" key="1">
    <source>
        <dbReference type="ARBA" id="ARBA00009902"/>
    </source>
</evidence>
<comment type="similarity">
    <text evidence="1">Belongs to the glycosyl hydrolase 32 family.</text>
</comment>
<evidence type="ECO:0000313" key="6">
    <source>
        <dbReference type="Proteomes" id="UP000813462"/>
    </source>
</evidence>
<dbReference type="EMBL" id="JAEACU010000001">
    <property type="protein sequence ID" value="KAH7545532.1"/>
    <property type="molecule type" value="Genomic_DNA"/>
</dbReference>
<sequence>MHNPKGAVWGIIVWAHSVSKDLINWEPLHPAIYPSKPFDINRCWSGSATILPGHKPIILYTGIDPGNHQLQNYAIRANLSDPYLREWIKPDDNPIVVPTNDMNASAFRDPITAWFTDRHWKMILMSANFPLREIGVHARIYLGIGLAFVQIETFQVKPVAAKSVVAISLRELS</sequence>
<gene>
    <name evidence="5" type="ORF">FEM48_Zijuj01G0103700</name>
</gene>
<protein>
    <recommendedName>
        <fullName evidence="4">Glycosyl hydrolase family 32 N-terminal domain-containing protein</fullName>
    </recommendedName>
</protein>
<proteinExistence type="inferred from homology"/>
<organism evidence="5 6">
    <name type="scientific">Ziziphus jujuba var. spinosa</name>
    <dbReference type="NCBI Taxonomy" id="714518"/>
    <lineage>
        <taxon>Eukaryota</taxon>
        <taxon>Viridiplantae</taxon>
        <taxon>Streptophyta</taxon>
        <taxon>Embryophyta</taxon>
        <taxon>Tracheophyta</taxon>
        <taxon>Spermatophyta</taxon>
        <taxon>Magnoliopsida</taxon>
        <taxon>eudicotyledons</taxon>
        <taxon>Gunneridae</taxon>
        <taxon>Pentapetalae</taxon>
        <taxon>rosids</taxon>
        <taxon>fabids</taxon>
        <taxon>Rosales</taxon>
        <taxon>Rhamnaceae</taxon>
        <taxon>Paliureae</taxon>
        <taxon>Ziziphus</taxon>
    </lineage>
</organism>
<evidence type="ECO:0000256" key="3">
    <source>
        <dbReference type="ARBA" id="ARBA00023295"/>
    </source>
</evidence>
<dbReference type="PANTHER" id="PTHR31953">
    <property type="entry name" value="BETA-FRUCTOFURANOSIDASE, INSOLUBLE ISOENZYME CWINV1-RELATED"/>
    <property type="match status" value="1"/>
</dbReference>
<dbReference type="SMART" id="SM00640">
    <property type="entry name" value="Glyco_32"/>
    <property type="match status" value="1"/>
</dbReference>
<dbReference type="InterPro" id="IPR023296">
    <property type="entry name" value="Glyco_hydro_beta-prop_sf"/>
</dbReference>
<dbReference type="InterPro" id="IPR001362">
    <property type="entry name" value="Glyco_hydro_32"/>
</dbReference>
<dbReference type="Pfam" id="PF00251">
    <property type="entry name" value="Glyco_hydro_32N"/>
    <property type="match status" value="1"/>
</dbReference>
<dbReference type="Gene3D" id="2.115.10.20">
    <property type="entry name" value="Glycosyl hydrolase domain, family 43"/>
    <property type="match status" value="1"/>
</dbReference>
<dbReference type="GO" id="GO:0004553">
    <property type="term" value="F:hydrolase activity, hydrolyzing O-glycosyl compounds"/>
    <property type="evidence" value="ECO:0007669"/>
    <property type="project" value="InterPro"/>
</dbReference>
<dbReference type="Proteomes" id="UP000813462">
    <property type="component" value="Unassembled WGS sequence"/>
</dbReference>
<keyword evidence="3" id="KW-0326">Glycosidase</keyword>
<comment type="caution">
    <text evidence="5">The sequence shown here is derived from an EMBL/GenBank/DDBJ whole genome shotgun (WGS) entry which is preliminary data.</text>
</comment>